<reference evidence="2 4" key="1">
    <citation type="journal article" date="2012" name="Nature">
        <title>Algal genomes reveal evolutionary mosaicism and the fate of nucleomorphs.</title>
        <authorList>
            <consortium name="DOE Joint Genome Institute"/>
            <person name="Curtis B.A."/>
            <person name="Tanifuji G."/>
            <person name="Burki F."/>
            <person name="Gruber A."/>
            <person name="Irimia M."/>
            <person name="Maruyama S."/>
            <person name="Arias M.C."/>
            <person name="Ball S.G."/>
            <person name="Gile G.H."/>
            <person name="Hirakawa Y."/>
            <person name="Hopkins J.F."/>
            <person name="Kuo A."/>
            <person name="Rensing S.A."/>
            <person name="Schmutz J."/>
            <person name="Symeonidi A."/>
            <person name="Elias M."/>
            <person name="Eveleigh R.J."/>
            <person name="Herman E.K."/>
            <person name="Klute M.J."/>
            <person name="Nakayama T."/>
            <person name="Obornik M."/>
            <person name="Reyes-Prieto A."/>
            <person name="Armbrust E.V."/>
            <person name="Aves S.J."/>
            <person name="Beiko R.G."/>
            <person name="Coutinho P."/>
            <person name="Dacks J.B."/>
            <person name="Durnford D.G."/>
            <person name="Fast N.M."/>
            <person name="Green B.R."/>
            <person name="Grisdale C.J."/>
            <person name="Hempel F."/>
            <person name="Henrissat B."/>
            <person name="Hoppner M.P."/>
            <person name="Ishida K."/>
            <person name="Kim E."/>
            <person name="Koreny L."/>
            <person name="Kroth P.G."/>
            <person name="Liu Y."/>
            <person name="Malik S.B."/>
            <person name="Maier U.G."/>
            <person name="McRose D."/>
            <person name="Mock T."/>
            <person name="Neilson J.A."/>
            <person name="Onodera N.T."/>
            <person name="Poole A.M."/>
            <person name="Pritham E.J."/>
            <person name="Richards T.A."/>
            <person name="Rocap G."/>
            <person name="Roy S.W."/>
            <person name="Sarai C."/>
            <person name="Schaack S."/>
            <person name="Shirato S."/>
            <person name="Slamovits C.H."/>
            <person name="Spencer D.F."/>
            <person name="Suzuki S."/>
            <person name="Worden A.Z."/>
            <person name="Zauner S."/>
            <person name="Barry K."/>
            <person name="Bell C."/>
            <person name="Bharti A.K."/>
            <person name="Crow J.A."/>
            <person name="Grimwood J."/>
            <person name="Kramer R."/>
            <person name="Lindquist E."/>
            <person name="Lucas S."/>
            <person name="Salamov A."/>
            <person name="McFadden G.I."/>
            <person name="Lane C.E."/>
            <person name="Keeling P.J."/>
            <person name="Gray M.W."/>
            <person name="Grigoriev I.V."/>
            <person name="Archibald J.M."/>
        </authorList>
    </citation>
    <scope>NUCLEOTIDE SEQUENCE</scope>
    <source>
        <strain evidence="2 4">CCMP2712</strain>
    </source>
</reference>
<accession>L1JDH3</accession>
<feature type="compositionally biased region" description="Low complexity" evidence="1">
    <location>
        <begin position="7"/>
        <end position="18"/>
    </location>
</feature>
<name>L1JDH3_GUITC</name>
<protein>
    <submittedName>
        <fullName evidence="2 3">Uncharacterized protein</fullName>
    </submittedName>
</protein>
<feature type="region of interest" description="Disordered" evidence="1">
    <location>
        <begin position="56"/>
        <end position="77"/>
    </location>
</feature>
<dbReference type="EMBL" id="JH992995">
    <property type="protein sequence ID" value="EKX46327.1"/>
    <property type="molecule type" value="Genomic_DNA"/>
</dbReference>
<dbReference type="KEGG" id="gtt:GUITHDRAFT_152470"/>
<dbReference type="RefSeq" id="XP_005833307.1">
    <property type="nucleotide sequence ID" value="XM_005833250.1"/>
</dbReference>
<organism evidence="2">
    <name type="scientific">Guillardia theta (strain CCMP2712)</name>
    <name type="common">Cryptophyte</name>
    <dbReference type="NCBI Taxonomy" id="905079"/>
    <lineage>
        <taxon>Eukaryota</taxon>
        <taxon>Cryptophyceae</taxon>
        <taxon>Pyrenomonadales</taxon>
        <taxon>Geminigeraceae</taxon>
        <taxon>Guillardia</taxon>
    </lineage>
</organism>
<reference evidence="3" key="3">
    <citation type="submission" date="2016-03" db="UniProtKB">
        <authorList>
            <consortium name="EnsemblProtists"/>
        </authorList>
    </citation>
    <scope>IDENTIFICATION</scope>
</reference>
<dbReference type="PaxDb" id="55529-EKX46327"/>
<gene>
    <name evidence="2" type="ORF">GUITHDRAFT_152470</name>
</gene>
<dbReference type="GeneID" id="17302929"/>
<dbReference type="HOGENOM" id="CLU_1312254_0_0_1"/>
<dbReference type="EnsemblProtists" id="EKX46327">
    <property type="protein sequence ID" value="EKX46327"/>
    <property type="gene ID" value="GUITHDRAFT_152470"/>
</dbReference>
<evidence type="ECO:0000313" key="4">
    <source>
        <dbReference type="Proteomes" id="UP000011087"/>
    </source>
</evidence>
<keyword evidence="4" id="KW-1185">Reference proteome</keyword>
<reference evidence="4" key="2">
    <citation type="submission" date="2012-11" db="EMBL/GenBank/DDBJ databases">
        <authorList>
            <person name="Kuo A."/>
            <person name="Curtis B.A."/>
            <person name="Tanifuji G."/>
            <person name="Burki F."/>
            <person name="Gruber A."/>
            <person name="Irimia M."/>
            <person name="Maruyama S."/>
            <person name="Arias M.C."/>
            <person name="Ball S.G."/>
            <person name="Gile G.H."/>
            <person name="Hirakawa Y."/>
            <person name="Hopkins J.F."/>
            <person name="Rensing S.A."/>
            <person name="Schmutz J."/>
            <person name="Symeonidi A."/>
            <person name="Elias M."/>
            <person name="Eveleigh R.J."/>
            <person name="Herman E.K."/>
            <person name="Klute M.J."/>
            <person name="Nakayama T."/>
            <person name="Obornik M."/>
            <person name="Reyes-Prieto A."/>
            <person name="Armbrust E.V."/>
            <person name="Aves S.J."/>
            <person name="Beiko R.G."/>
            <person name="Coutinho P."/>
            <person name="Dacks J.B."/>
            <person name="Durnford D.G."/>
            <person name="Fast N.M."/>
            <person name="Green B.R."/>
            <person name="Grisdale C."/>
            <person name="Hempe F."/>
            <person name="Henrissat B."/>
            <person name="Hoppner M.P."/>
            <person name="Ishida K.-I."/>
            <person name="Kim E."/>
            <person name="Koreny L."/>
            <person name="Kroth P.G."/>
            <person name="Liu Y."/>
            <person name="Malik S.-B."/>
            <person name="Maier U.G."/>
            <person name="McRose D."/>
            <person name="Mock T."/>
            <person name="Neilson J.A."/>
            <person name="Onodera N.T."/>
            <person name="Poole A.M."/>
            <person name="Pritham E.J."/>
            <person name="Richards T.A."/>
            <person name="Rocap G."/>
            <person name="Roy S.W."/>
            <person name="Sarai C."/>
            <person name="Schaack S."/>
            <person name="Shirato S."/>
            <person name="Slamovits C.H."/>
            <person name="Spencer D.F."/>
            <person name="Suzuki S."/>
            <person name="Worden A.Z."/>
            <person name="Zauner S."/>
            <person name="Barry K."/>
            <person name="Bell C."/>
            <person name="Bharti A.K."/>
            <person name="Crow J.A."/>
            <person name="Grimwood J."/>
            <person name="Kramer R."/>
            <person name="Lindquist E."/>
            <person name="Lucas S."/>
            <person name="Salamov A."/>
            <person name="McFadden G.I."/>
            <person name="Lane C.E."/>
            <person name="Keeling P.J."/>
            <person name="Gray M.W."/>
            <person name="Grigoriev I.V."/>
            <person name="Archibald J.M."/>
        </authorList>
    </citation>
    <scope>NUCLEOTIDE SEQUENCE</scope>
    <source>
        <strain evidence="4">CCMP2712</strain>
    </source>
</reference>
<evidence type="ECO:0000313" key="2">
    <source>
        <dbReference type="EMBL" id="EKX46327.1"/>
    </source>
</evidence>
<evidence type="ECO:0000256" key="1">
    <source>
        <dbReference type="SAM" id="MobiDB-lite"/>
    </source>
</evidence>
<proteinExistence type="predicted"/>
<feature type="region of interest" description="Disordered" evidence="1">
    <location>
        <begin position="1"/>
        <end position="23"/>
    </location>
</feature>
<evidence type="ECO:0000313" key="3">
    <source>
        <dbReference type="EnsemblProtists" id="EKX46327"/>
    </source>
</evidence>
<dbReference type="Proteomes" id="UP000011087">
    <property type="component" value="Unassembled WGS sequence"/>
</dbReference>
<sequence>MLGETFSYSSSSSTSSSSQTGADGCYYTEQIERSCRTGSDGSRICENLKRFFRQCPGRPLEERRGEGSDSTWAPLSDSDHSSSLSDWPASPLGIFSRFSPFGGTSRFDGLTERAPYTESEETLPSDSSNFENRYYRRYFDPSTSADSHESSSVQTDAQDVLRQFQDMERSIMRDFASSFGFGLFSPFGRPINRPRYQTPNDFRHFGGEDV</sequence>
<dbReference type="AlphaFoldDB" id="L1JDH3"/>